<dbReference type="InterPro" id="IPR047867">
    <property type="entry name" value="Ribosomal_uL22_bac/org-type"/>
</dbReference>
<comment type="function">
    <text evidence="7 10">This protein binds specifically to 23S rRNA; its binding is stimulated by other ribosomal proteins, e.g., L4, L17, and L20. It is important during the early stages of 50S assembly. It makes multiple contacts with different domains of the 23S rRNA in the assembled 50S subunit and ribosome.</text>
</comment>
<dbReference type="InterPro" id="IPR036394">
    <property type="entry name" value="Ribosomal_uL22_sf"/>
</dbReference>
<sequence length="189" mass="20377">MEAKAIARYVRVTPRKADQVLQLIRGKRVDQVTEILDFTPKHVARVIGKVVKSAVANAVAMEGKINVEELRVKMAVAGAGPTMKRFLPRAQGRATPILKKTCHITVIVEGEVSEEDEATARRARRVAPRQAPARPAESKPGAKIAEPAAPAAKKSAAKKPAAKKAEPKKAETKKAEPKGRTAKKSKEAK</sequence>
<evidence type="ECO:0000256" key="8">
    <source>
        <dbReference type="RuleBase" id="RU004005"/>
    </source>
</evidence>
<evidence type="ECO:0000256" key="3">
    <source>
        <dbReference type="ARBA" id="ARBA00022884"/>
    </source>
</evidence>
<dbReference type="GO" id="GO:0006412">
    <property type="term" value="P:translation"/>
    <property type="evidence" value="ECO:0007669"/>
    <property type="project" value="UniProtKB-UniRule"/>
</dbReference>
<dbReference type="InterPro" id="IPR018260">
    <property type="entry name" value="Ribosomal_uL22_CS"/>
</dbReference>
<evidence type="ECO:0000256" key="4">
    <source>
        <dbReference type="ARBA" id="ARBA00022980"/>
    </source>
</evidence>
<proteinExistence type="inferred from homology"/>
<evidence type="ECO:0000256" key="5">
    <source>
        <dbReference type="ARBA" id="ARBA00023274"/>
    </source>
</evidence>
<dbReference type="GO" id="GO:0003735">
    <property type="term" value="F:structural constituent of ribosome"/>
    <property type="evidence" value="ECO:0007669"/>
    <property type="project" value="InterPro"/>
</dbReference>
<feature type="compositionally biased region" description="Basic and acidic residues" evidence="11">
    <location>
        <begin position="163"/>
        <end position="189"/>
    </location>
</feature>
<evidence type="ECO:0000313" key="12">
    <source>
        <dbReference type="EMBL" id="TMQ66363.1"/>
    </source>
</evidence>
<evidence type="ECO:0000256" key="7">
    <source>
        <dbReference type="HAMAP-Rule" id="MF_01331"/>
    </source>
</evidence>
<feature type="compositionally biased region" description="Low complexity" evidence="11">
    <location>
        <begin position="128"/>
        <end position="154"/>
    </location>
</feature>
<dbReference type="AlphaFoldDB" id="A0A538TRV8"/>
<dbReference type="InterPro" id="IPR001063">
    <property type="entry name" value="Ribosomal_uL22"/>
</dbReference>
<evidence type="ECO:0000256" key="10">
    <source>
        <dbReference type="RuleBase" id="RU004008"/>
    </source>
</evidence>
<dbReference type="EMBL" id="VBOZ01000009">
    <property type="protein sequence ID" value="TMQ66363.1"/>
    <property type="molecule type" value="Genomic_DNA"/>
</dbReference>
<dbReference type="GO" id="GO:0019843">
    <property type="term" value="F:rRNA binding"/>
    <property type="evidence" value="ECO:0007669"/>
    <property type="project" value="UniProtKB-UniRule"/>
</dbReference>
<dbReference type="HAMAP" id="MF_01331_B">
    <property type="entry name" value="Ribosomal_uL22_B"/>
    <property type="match status" value="1"/>
</dbReference>
<accession>A0A538TRV8</accession>
<keyword evidence="5 7" id="KW-0687">Ribonucleoprotein</keyword>
<keyword evidence="2 7" id="KW-0699">rRNA-binding</keyword>
<evidence type="ECO:0000256" key="11">
    <source>
        <dbReference type="SAM" id="MobiDB-lite"/>
    </source>
</evidence>
<evidence type="ECO:0000256" key="1">
    <source>
        <dbReference type="ARBA" id="ARBA00009451"/>
    </source>
</evidence>
<protein>
    <recommendedName>
        <fullName evidence="6 7">Large ribosomal subunit protein uL22</fullName>
    </recommendedName>
</protein>
<comment type="caution">
    <text evidence="12">The sequence shown here is derived from an EMBL/GenBank/DDBJ whole genome shotgun (WGS) entry which is preliminary data.</text>
</comment>
<keyword evidence="4 7" id="KW-0689">Ribosomal protein</keyword>
<dbReference type="InterPro" id="IPR005727">
    <property type="entry name" value="Ribosomal_uL22_bac/chlpt-type"/>
</dbReference>
<dbReference type="PROSITE" id="PS00464">
    <property type="entry name" value="RIBOSOMAL_L22"/>
    <property type="match status" value="1"/>
</dbReference>
<gene>
    <name evidence="7" type="primary">rplV</name>
    <name evidence="12" type="ORF">E6K79_03150</name>
</gene>
<feature type="region of interest" description="Disordered" evidence="11">
    <location>
        <begin position="113"/>
        <end position="189"/>
    </location>
</feature>
<evidence type="ECO:0000256" key="6">
    <source>
        <dbReference type="ARBA" id="ARBA00035207"/>
    </source>
</evidence>
<dbReference type="Pfam" id="PF00237">
    <property type="entry name" value="Ribosomal_L22"/>
    <property type="match status" value="1"/>
</dbReference>
<dbReference type="GO" id="GO:0022625">
    <property type="term" value="C:cytosolic large ribosomal subunit"/>
    <property type="evidence" value="ECO:0007669"/>
    <property type="project" value="TreeGrafter"/>
</dbReference>
<dbReference type="Proteomes" id="UP000317691">
    <property type="component" value="Unassembled WGS sequence"/>
</dbReference>
<reference evidence="12 13" key="1">
    <citation type="journal article" date="2019" name="Nat. Microbiol.">
        <title>Mediterranean grassland soil C-N compound turnover is dependent on rainfall and depth, and is mediated by genomically divergent microorganisms.</title>
        <authorList>
            <person name="Diamond S."/>
            <person name="Andeer P.F."/>
            <person name="Li Z."/>
            <person name="Crits-Christoph A."/>
            <person name="Burstein D."/>
            <person name="Anantharaman K."/>
            <person name="Lane K.R."/>
            <person name="Thomas B.C."/>
            <person name="Pan C."/>
            <person name="Northen T.R."/>
            <person name="Banfield J.F."/>
        </authorList>
    </citation>
    <scope>NUCLEOTIDE SEQUENCE [LARGE SCALE GENOMIC DNA]</scope>
    <source>
        <strain evidence="12">WS_9</strain>
    </source>
</reference>
<evidence type="ECO:0000256" key="9">
    <source>
        <dbReference type="RuleBase" id="RU004006"/>
    </source>
</evidence>
<name>A0A538TRV8_UNCEI</name>
<evidence type="ECO:0000313" key="13">
    <source>
        <dbReference type="Proteomes" id="UP000317691"/>
    </source>
</evidence>
<comment type="function">
    <text evidence="7">The globular domain of the protein is located near the polypeptide exit tunnel on the outside of the subunit, while an extended beta-hairpin is found that lines the wall of the exit tunnel in the center of the 70S ribosome.</text>
</comment>
<comment type="similarity">
    <text evidence="1 7 8">Belongs to the universal ribosomal protein uL22 family.</text>
</comment>
<keyword evidence="3 7" id="KW-0694">RNA-binding</keyword>
<dbReference type="Gene3D" id="3.90.470.10">
    <property type="entry name" value="Ribosomal protein L22/L17"/>
    <property type="match status" value="1"/>
</dbReference>
<dbReference type="PANTHER" id="PTHR13501">
    <property type="entry name" value="CHLOROPLAST 50S RIBOSOMAL PROTEIN L22-RELATED"/>
    <property type="match status" value="1"/>
</dbReference>
<dbReference type="SUPFAM" id="SSF54843">
    <property type="entry name" value="Ribosomal protein L22"/>
    <property type="match status" value="1"/>
</dbReference>
<comment type="subunit">
    <text evidence="7 9">Part of the 50S ribosomal subunit.</text>
</comment>
<dbReference type="PANTHER" id="PTHR13501:SF8">
    <property type="entry name" value="LARGE RIBOSOMAL SUBUNIT PROTEIN UL22M"/>
    <property type="match status" value="1"/>
</dbReference>
<organism evidence="12 13">
    <name type="scientific">Eiseniibacteriota bacterium</name>
    <dbReference type="NCBI Taxonomy" id="2212470"/>
    <lineage>
        <taxon>Bacteria</taxon>
        <taxon>Candidatus Eiseniibacteriota</taxon>
    </lineage>
</organism>
<dbReference type="NCBIfam" id="TIGR01044">
    <property type="entry name" value="rplV_bact"/>
    <property type="match status" value="1"/>
</dbReference>
<dbReference type="CDD" id="cd00336">
    <property type="entry name" value="Ribosomal_L22"/>
    <property type="match status" value="1"/>
</dbReference>
<evidence type="ECO:0000256" key="2">
    <source>
        <dbReference type="ARBA" id="ARBA00022730"/>
    </source>
</evidence>